<protein>
    <recommendedName>
        <fullName evidence="8">Ribonuclease 3</fullName>
        <ecNumber evidence="8">3.1.26.3</ecNumber>
    </recommendedName>
    <alternativeName>
        <fullName evidence="8">Ribonuclease III</fullName>
        <shortName evidence="8">RNase III</shortName>
    </alternativeName>
</protein>
<dbReference type="GO" id="GO:0019843">
    <property type="term" value="F:rRNA binding"/>
    <property type="evidence" value="ECO:0007669"/>
    <property type="project" value="UniProtKB-KW"/>
</dbReference>
<dbReference type="HAMAP" id="MF_00104">
    <property type="entry name" value="RNase_III"/>
    <property type="match status" value="1"/>
</dbReference>
<comment type="caution">
    <text evidence="11">The sequence shown here is derived from an EMBL/GenBank/DDBJ whole genome shotgun (WGS) entry which is preliminary data.</text>
</comment>
<dbReference type="CDD" id="cd00593">
    <property type="entry name" value="RIBOc"/>
    <property type="match status" value="1"/>
</dbReference>
<evidence type="ECO:0000256" key="5">
    <source>
        <dbReference type="ARBA" id="ARBA00022759"/>
    </source>
</evidence>
<comment type="cofactor">
    <cofactor evidence="8">
        <name>Mg(2+)</name>
        <dbReference type="ChEBI" id="CHEBI:18420"/>
    </cofactor>
</comment>
<evidence type="ECO:0000313" key="11">
    <source>
        <dbReference type="EMBL" id="MCW3803991.1"/>
    </source>
</evidence>
<feature type="binding site" evidence="8">
    <location>
        <position position="61"/>
    </location>
    <ligand>
        <name>Mg(2+)</name>
        <dbReference type="ChEBI" id="CHEBI:18420"/>
    </ligand>
</feature>
<organism evidence="11 12">
    <name type="scientific">Plebeiibacterium marinum</name>
    <dbReference type="NCBI Taxonomy" id="2992111"/>
    <lineage>
        <taxon>Bacteria</taxon>
        <taxon>Pseudomonadati</taxon>
        <taxon>Bacteroidota</taxon>
        <taxon>Bacteroidia</taxon>
        <taxon>Marinilabiliales</taxon>
        <taxon>Marinilabiliaceae</taxon>
        <taxon>Plebeiibacterium</taxon>
    </lineage>
</organism>
<keyword evidence="8" id="KW-0963">Cytoplasm</keyword>
<comment type="catalytic activity">
    <reaction evidence="1 8">
        <text>Endonucleolytic cleavage to 5'-phosphomonoester.</text>
        <dbReference type="EC" id="3.1.26.3"/>
    </reaction>
</comment>
<feature type="domain" description="RNase III" evidence="10">
    <location>
        <begin position="18"/>
        <end position="144"/>
    </location>
</feature>
<dbReference type="CDD" id="cd10845">
    <property type="entry name" value="DSRM_RNAse_III_family"/>
    <property type="match status" value="1"/>
</dbReference>
<dbReference type="SUPFAM" id="SSF54768">
    <property type="entry name" value="dsRNA-binding domain-like"/>
    <property type="match status" value="1"/>
</dbReference>
<dbReference type="InterPro" id="IPR011907">
    <property type="entry name" value="RNase_III"/>
</dbReference>
<keyword evidence="8" id="KW-0479">Metal-binding</keyword>
<evidence type="ECO:0000256" key="7">
    <source>
        <dbReference type="ARBA" id="ARBA00022884"/>
    </source>
</evidence>
<dbReference type="PANTHER" id="PTHR11207">
    <property type="entry name" value="RIBONUCLEASE III"/>
    <property type="match status" value="1"/>
</dbReference>
<dbReference type="SUPFAM" id="SSF69065">
    <property type="entry name" value="RNase III domain-like"/>
    <property type="match status" value="1"/>
</dbReference>
<dbReference type="Gene3D" id="1.10.1520.10">
    <property type="entry name" value="Ribonuclease III domain"/>
    <property type="match status" value="1"/>
</dbReference>
<dbReference type="NCBIfam" id="TIGR02191">
    <property type="entry name" value="RNaseIII"/>
    <property type="match status" value="1"/>
</dbReference>
<name>A0AAE3M9Y5_9BACT</name>
<evidence type="ECO:0000259" key="9">
    <source>
        <dbReference type="PROSITE" id="PS50137"/>
    </source>
</evidence>
<keyword evidence="8" id="KW-0460">Magnesium</keyword>
<dbReference type="EMBL" id="JAPDPI010000001">
    <property type="protein sequence ID" value="MCW3803991.1"/>
    <property type="molecule type" value="Genomic_DNA"/>
</dbReference>
<keyword evidence="8" id="KW-0699">rRNA-binding</keyword>
<evidence type="ECO:0000256" key="3">
    <source>
        <dbReference type="ARBA" id="ARBA00022664"/>
    </source>
</evidence>
<dbReference type="PROSITE" id="PS00517">
    <property type="entry name" value="RNASE_3_1"/>
    <property type="match status" value="1"/>
</dbReference>
<evidence type="ECO:0000256" key="6">
    <source>
        <dbReference type="ARBA" id="ARBA00022801"/>
    </source>
</evidence>
<dbReference type="GO" id="GO:0004525">
    <property type="term" value="F:ribonuclease III activity"/>
    <property type="evidence" value="ECO:0007669"/>
    <property type="project" value="UniProtKB-UniRule"/>
</dbReference>
<dbReference type="GO" id="GO:0003725">
    <property type="term" value="F:double-stranded RNA binding"/>
    <property type="evidence" value="ECO:0007669"/>
    <property type="project" value="TreeGrafter"/>
</dbReference>
<comment type="function">
    <text evidence="8">Digests double-stranded RNA. Involved in the processing of primary rRNA transcript to yield the immediate precursors to the large and small rRNAs (23S and 16S). Processes some mRNAs, and tRNAs when they are encoded in the rRNA operon. Processes pre-crRNA and tracrRNA of type II CRISPR loci if present in the organism.</text>
</comment>
<dbReference type="PROSITE" id="PS50137">
    <property type="entry name" value="DS_RBD"/>
    <property type="match status" value="1"/>
</dbReference>
<dbReference type="GO" id="GO:0008033">
    <property type="term" value="P:tRNA processing"/>
    <property type="evidence" value="ECO:0007669"/>
    <property type="project" value="UniProtKB-KW"/>
</dbReference>
<feature type="binding site" evidence="8">
    <location>
        <position position="133"/>
    </location>
    <ligand>
        <name>Mg(2+)</name>
        <dbReference type="ChEBI" id="CHEBI:18420"/>
    </ligand>
</feature>
<dbReference type="PANTHER" id="PTHR11207:SF0">
    <property type="entry name" value="RIBONUCLEASE 3"/>
    <property type="match status" value="1"/>
</dbReference>
<keyword evidence="8" id="KW-0698">rRNA processing</keyword>
<dbReference type="InterPro" id="IPR014720">
    <property type="entry name" value="dsRBD_dom"/>
</dbReference>
<dbReference type="Pfam" id="PF00035">
    <property type="entry name" value="dsrm"/>
    <property type="match status" value="1"/>
</dbReference>
<sequence length="247" mass="27913">MIKILSQIIKLSPDRRKLYFLLKKITGSFPSDIEVYELSLVHKSAMIKKPDGEIINNERLEFLGDAILGAVVAQELYNKYPNVNEGFLTKTRSKIVNRAFLNETALKLGIKNIISSQSKIALEKTNIMGDALEALIGAIFVDKGYQACRTFITRKILIPYVNLNEITKLDTNFKSMLIEWGQKFKHDIQFITDEIPDNCEHAPVFVSSVEIDNKVFGRGEGTSKKESQQNAAMEALQNVSLRKEDLT</sequence>
<feature type="active site" evidence="8">
    <location>
        <position position="65"/>
    </location>
</feature>
<keyword evidence="6 8" id="KW-0378">Hydrolase</keyword>
<feature type="domain" description="DRBM" evidence="9">
    <location>
        <begin position="172"/>
        <end position="241"/>
    </location>
</feature>
<keyword evidence="4 8" id="KW-0540">Nuclease</keyword>
<keyword evidence="3 8" id="KW-0507">mRNA processing</keyword>
<dbReference type="Pfam" id="PF14622">
    <property type="entry name" value="Ribonucleas_3_3"/>
    <property type="match status" value="1"/>
</dbReference>
<dbReference type="SMART" id="SM00535">
    <property type="entry name" value="RIBOc"/>
    <property type="match status" value="1"/>
</dbReference>
<reference evidence="11" key="1">
    <citation type="submission" date="2022-10" db="EMBL/GenBank/DDBJ databases">
        <authorList>
            <person name="Yu W.X."/>
        </authorList>
    </citation>
    <scope>NUCLEOTIDE SEQUENCE</scope>
    <source>
        <strain evidence="11">D04</strain>
    </source>
</reference>
<keyword evidence="8" id="KW-0819">tRNA processing</keyword>
<evidence type="ECO:0000256" key="2">
    <source>
        <dbReference type="ARBA" id="ARBA00010183"/>
    </source>
</evidence>
<dbReference type="AlphaFoldDB" id="A0AAE3M9Y5"/>
<dbReference type="GO" id="GO:0005737">
    <property type="term" value="C:cytoplasm"/>
    <property type="evidence" value="ECO:0007669"/>
    <property type="project" value="UniProtKB-SubCell"/>
</dbReference>
<dbReference type="SMART" id="SM00358">
    <property type="entry name" value="DSRM"/>
    <property type="match status" value="1"/>
</dbReference>
<evidence type="ECO:0000259" key="10">
    <source>
        <dbReference type="PROSITE" id="PS50142"/>
    </source>
</evidence>
<dbReference type="InterPro" id="IPR036389">
    <property type="entry name" value="RNase_III_sf"/>
</dbReference>
<dbReference type="GO" id="GO:0006397">
    <property type="term" value="P:mRNA processing"/>
    <property type="evidence" value="ECO:0007669"/>
    <property type="project" value="UniProtKB-UniRule"/>
</dbReference>
<dbReference type="GO" id="GO:0010468">
    <property type="term" value="P:regulation of gene expression"/>
    <property type="evidence" value="ECO:0007669"/>
    <property type="project" value="TreeGrafter"/>
</dbReference>
<comment type="subunit">
    <text evidence="8">Homodimer.</text>
</comment>
<comment type="similarity">
    <text evidence="2">Belongs to the ribonuclease III family.</text>
</comment>
<evidence type="ECO:0000256" key="8">
    <source>
        <dbReference type="HAMAP-Rule" id="MF_00104"/>
    </source>
</evidence>
<dbReference type="InterPro" id="IPR000999">
    <property type="entry name" value="RNase_III_dom"/>
</dbReference>
<dbReference type="GO" id="GO:0006364">
    <property type="term" value="P:rRNA processing"/>
    <property type="evidence" value="ECO:0007669"/>
    <property type="project" value="UniProtKB-UniRule"/>
</dbReference>
<dbReference type="RefSeq" id="WP_301197446.1">
    <property type="nucleotide sequence ID" value="NZ_JAPDPI010000001.1"/>
</dbReference>
<gene>
    <name evidence="8 11" type="primary">rnc</name>
    <name evidence="11" type="ORF">OM074_00050</name>
</gene>
<comment type="subcellular location">
    <subcellularLocation>
        <location evidence="8">Cytoplasm</location>
    </subcellularLocation>
</comment>
<dbReference type="Proteomes" id="UP001207408">
    <property type="component" value="Unassembled WGS sequence"/>
</dbReference>
<evidence type="ECO:0000256" key="1">
    <source>
        <dbReference type="ARBA" id="ARBA00000109"/>
    </source>
</evidence>
<keyword evidence="7 8" id="KW-0694">RNA-binding</keyword>
<dbReference type="GO" id="GO:0046872">
    <property type="term" value="F:metal ion binding"/>
    <property type="evidence" value="ECO:0007669"/>
    <property type="project" value="UniProtKB-KW"/>
</dbReference>
<feature type="binding site" evidence="8">
    <location>
        <position position="130"/>
    </location>
    <ligand>
        <name>Mg(2+)</name>
        <dbReference type="ChEBI" id="CHEBI:18420"/>
    </ligand>
</feature>
<evidence type="ECO:0000313" key="12">
    <source>
        <dbReference type="Proteomes" id="UP001207408"/>
    </source>
</evidence>
<dbReference type="Gene3D" id="3.30.160.20">
    <property type="match status" value="1"/>
</dbReference>
<feature type="active site" evidence="8">
    <location>
        <position position="133"/>
    </location>
</feature>
<dbReference type="EC" id="3.1.26.3" evidence="8"/>
<dbReference type="PROSITE" id="PS50142">
    <property type="entry name" value="RNASE_3_2"/>
    <property type="match status" value="1"/>
</dbReference>
<accession>A0AAE3M9Y5</accession>
<keyword evidence="5 8" id="KW-0255">Endonuclease</keyword>
<keyword evidence="12" id="KW-1185">Reference proteome</keyword>
<evidence type="ECO:0000256" key="4">
    <source>
        <dbReference type="ARBA" id="ARBA00022722"/>
    </source>
</evidence>
<proteinExistence type="inferred from homology"/>